<dbReference type="SUPFAM" id="SSF88659">
    <property type="entry name" value="Sigma3 and sigma4 domains of RNA polymerase sigma factors"/>
    <property type="match status" value="1"/>
</dbReference>
<dbReference type="InterPro" id="IPR013249">
    <property type="entry name" value="RNA_pol_sigma70_r4_t2"/>
</dbReference>
<dbReference type="Pfam" id="PF08281">
    <property type="entry name" value="Sigma70_r4_2"/>
    <property type="match status" value="1"/>
</dbReference>
<feature type="domain" description="RNA polymerase sigma-70 region 2" evidence="5">
    <location>
        <begin position="28"/>
        <end position="93"/>
    </location>
</feature>
<dbReference type="EMBL" id="CP066831">
    <property type="protein sequence ID" value="QQM45416.1"/>
    <property type="molecule type" value="Genomic_DNA"/>
</dbReference>
<dbReference type="InterPro" id="IPR007627">
    <property type="entry name" value="RNA_pol_sigma70_r2"/>
</dbReference>
<dbReference type="Pfam" id="PF04542">
    <property type="entry name" value="Sigma70_r2"/>
    <property type="match status" value="1"/>
</dbReference>
<dbReference type="PANTHER" id="PTHR43133">
    <property type="entry name" value="RNA POLYMERASE ECF-TYPE SIGMA FACTO"/>
    <property type="match status" value="1"/>
</dbReference>
<dbReference type="CDD" id="cd06171">
    <property type="entry name" value="Sigma70_r4"/>
    <property type="match status" value="1"/>
</dbReference>
<protein>
    <submittedName>
        <fullName evidence="7">RNA polymerase sigma factor</fullName>
    </submittedName>
</protein>
<evidence type="ECO:0000313" key="8">
    <source>
        <dbReference type="Proteomes" id="UP000595636"/>
    </source>
</evidence>
<comment type="similarity">
    <text evidence="1">Belongs to the sigma-70 factor family. ECF subfamily.</text>
</comment>
<keyword evidence="4" id="KW-0804">Transcription</keyword>
<dbReference type="Proteomes" id="UP000595636">
    <property type="component" value="Chromosome"/>
</dbReference>
<organism evidence="7 8">
    <name type="scientific">Streptomyces liliifuscus</name>
    <dbReference type="NCBI Taxonomy" id="2797636"/>
    <lineage>
        <taxon>Bacteria</taxon>
        <taxon>Bacillati</taxon>
        <taxon>Actinomycetota</taxon>
        <taxon>Actinomycetes</taxon>
        <taxon>Kitasatosporales</taxon>
        <taxon>Streptomycetaceae</taxon>
        <taxon>Streptomyces</taxon>
    </lineage>
</organism>
<proteinExistence type="inferred from homology"/>
<keyword evidence="2" id="KW-0805">Transcription regulation</keyword>
<evidence type="ECO:0000256" key="4">
    <source>
        <dbReference type="ARBA" id="ARBA00023163"/>
    </source>
</evidence>
<dbReference type="NCBIfam" id="TIGR02937">
    <property type="entry name" value="sigma70-ECF"/>
    <property type="match status" value="1"/>
</dbReference>
<evidence type="ECO:0000256" key="3">
    <source>
        <dbReference type="ARBA" id="ARBA00023082"/>
    </source>
</evidence>
<dbReference type="RefSeq" id="WP_200400222.1">
    <property type="nucleotide sequence ID" value="NZ_CP066831.1"/>
</dbReference>
<dbReference type="InterPro" id="IPR013324">
    <property type="entry name" value="RNA_pol_sigma_r3/r4-like"/>
</dbReference>
<evidence type="ECO:0000256" key="1">
    <source>
        <dbReference type="ARBA" id="ARBA00010641"/>
    </source>
</evidence>
<keyword evidence="3" id="KW-0731">Sigma factor</keyword>
<dbReference type="Gene3D" id="1.10.1740.10">
    <property type="match status" value="1"/>
</dbReference>
<dbReference type="PANTHER" id="PTHR43133:SF51">
    <property type="entry name" value="RNA POLYMERASE SIGMA FACTOR"/>
    <property type="match status" value="1"/>
</dbReference>
<evidence type="ECO:0000259" key="5">
    <source>
        <dbReference type="Pfam" id="PF04542"/>
    </source>
</evidence>
<dbReference type="InterPro" id="IPR014284">
    <property type="entry name" value="RNA_pol_sigma-70_dom"/>
</dbReference>
<dbReference type="SUPFAM" id="SSF88946">
    <property type="entry name" value="Sigma2 domain of RNA polymerase sigma factors"/>
    <property type="match status" value="1"/>
</dbReference>
<gene>
    <name evidence="7" type="ORF">JEQ17_42420</name>
</gene>
<evidence type="ECO:0000259" key="6">
    <source>
        <dbReference type="Pfam" id="PF08281"/>
    </source>
</evidence>
<dbReference type="InterPro" id="IPR036388">
    <property type="entry name" value="WH-like_DNA-bd_sf"/>
</dbReference>
<keyword evidence="8" id="KW-1185">Reference proteome</keyword>
<reference evidence="7 8" key="1">
    <citation type="submission" date="2020-12" db="EMBL/GenBank/DDBJ databases">
        <title>A novel species.</title>
        <authorList>
            <person name="Li K."/>
        </authorList>
    </citation>
    <scope>NUCLEOTIDE SEQUENCE [LARGE SCALE GENOMIC DNA]</scope>
    <source>
        <strain evidence="7 8">ZYC-3</strain>
    </source>
</reference>
<feature type="domain" description="RNA polymerase sigma factor 70 region 4 type 2" evidence="6">
    <location>
        <begin position="125"/>
        <end position="178"/>
    </location>
</feature>
<accession>A0A7T7L305</accession>
<dbReference type="InterPro" id="IPR039425">
    <property type="entry name" value="RNA_pol_sigma-70-like"/>
</dbReference>
<dbReference type="GO" id="GO:0016987">
    <property type="term" value="F:sigma factor activity"/>
    <property type="evidence" value="ECO:0007669"/>
    <property type="project" value="UniProtKB-KW"/>
</dbReference>
<name>A0A7T7L305_9ACTN</name>
<dbReference type="KEGG" id="slf:JEQ17_42420"/>
<dbReference type="GO" id="GO:0003677">
    <property type="term" value="F:DNA binding"/>
    <property type="evidence" value="ECO:0007669"/>
    <property type="project" value="InterPro"/>
</dbReference>
<evidence type="ECO:0000313" key="7">
    <source>
        <dbReference type="EMBL" id="QQM45416.1"/>
    </source>
</evidence>
<dbReference type="GO" id="GO:0006352">
    <property type="term" value="P:DNA-templated transcription initiation"/>
    <property type="evidence" value="ECO:0007669"/>
    <property type="project" value="InterPro"/>
</dbReference>
<evidence type="ECO:0000256" key="2">
    <source>
        <dbReference type="ARBA" id="ARBA00023015"/>
    </source>
</evidence>
<sequence length="325" mass="36248">MLPLNPPTDEELTRRAQAGETGALGLLLARHQAPMRAVALSVLGYGPDAEDAVQDAALTALRRIGDVRDPAAVGAWLRAIVRNASRTRLRDTRETPGLDGLDQLRLRDQETSHQEQLIEQHAMRDWIWDAVDELPPKLRLVLMLRHFSGVTSYQEIADVCEVPVGTVRSRLNQARGKMAQVLLSTAAQTHDDAAALTEDSRHEAVETLQASERGQLPQEISDLWPVESELVGPLSRPGERTHPVPVMRQTLEFGVRQTLRHVVASRDITIWEMDVTHHVTDHRADHICPPTLAWLMFRQNRRVQKLRLIFPASVSTGPAGFPEPA</sequence>
<dbReference type="AlphaFoldDB" id="A0A7T7L305"/>
<dbReference type="InterPro" id="IPR013325">
    <property type="entry name" value="RNA_pol_sigma_r2"/>
</dbReference>
<dbReference type="Gene3D" id="1.10.10.10">
    <property type="entry name" value="Winged helix-like DNA-binding domain superfamily/Winged helix DNA-binding domain"/>
    <property type="match status" value="1"/>
</dbReference>